<name>A0AAE0VKU5_9BIVA</name>
<feature type="compositionally biased region" description="Polar residues" evidence="1">
    <location>
        <begin position="477"/>
        <end position="495"/>
    </location>
</feature>
<dbReference type="Proteomes" id="UP001195483">
    <property type="component" value="Unassembled WGS sequence"/>
</dbReference>
<proteinExistence type="predicted"/>
<evidence type="ECO:0000313" key="3">
    <source>
        <dbReference type="Proteomes" id="UP001195483"/>
    </source>
</evidence>
<reference evidence="2" key="3">
    <citation type="submission" date="2023-05" db="EMBL/GenBank/DDBJ databases">
        <authorList>
            <person name="Smith C.H."/>
        </authorList>
    </citation>
    <scope>NUCLEOTIDE SEQUENCE</scope>
    <source>
        <strain evidence="2">CHS0354</strain>
        <tissue evidence="2">Mantle</tissue>
    </source>
</reference>
<gene>
    <name evidence="2" type="ORF">CHS0354_009503</name>
</gene>
<reference evidence="2" key="1">
    <citation type="journal article" date="2021" name="Genome Biol. Evol.">
        <title>A High-Quality Reference Genome for a Parasitic Bivalve with Doubly Uniparental Inheritance (Bivalvia: Unionida).</title>
        <authorList>
            <person name="Smith C.H."/>
        </authorList>
    </citation>
    <scope>NUCLEOTIDE SEQUENCE</scope>
    <source>
        <strain evidence="2">CHS0354</strain>
    </source>
</reference>
<feature type="region of interest" description="Disordered" evidence="1">
    <location>
        <begin position="452"/>
        <end position="500"/>
    </location>
</feature>
<sequence>MQSVANNFGTEKMELLLLIQVIACAVLGLTLANHQHSLGRRTDLISIQPLGSSSLLSGRSQRHFHNATGTDVASSRIKSSVLSEGILGSSVPSATSRGNWGFDTAVSDVARLGVAPHATGSGLHDTILNTVGENIVPIPFTSLPQQTRQQRENIGARLNRSFRNRGSNVLSVSSNSTARTVNTTSSFRRRRIISSLGEGAGTGNSGGGRAGGLSTSMGSLTVPGQTLFTGSPGMGGISGALGSVHYLPEEMNGIFSGGQGQSRSGMGVIGDAFGPRRTGLSGQDGSLPGRSGAFLPELGLRRMMDSSITNGGVRNGFGATRTNGIVDWNGFIDGRPGFSSGGDSVFGTSVPISDFRGTGMNGFTDRVGSMSGESGIISSGSTQFMTPASNGVMGEGARIGLETGMLSGMVPGLGKGIGGIHLNSVGATQSGRPLYVLDAQTLALLLQRTDTRSGAGRSATTLQGEEVPEMEHEEPIHSTTSNTLSRGEPRQQLSIGSGGSIQFDGKGTSIEFVSGGAGGHNNGIGQTGAIFGSGSKEGGHQLRISGGGNGQGDQSLVIEAGTLGSKGIMIGGPGSTLDIGGSSISVPGNATLIIGKSNG</sequence>
<evidence type="ECO:0000313" key="2">
    <source>
        <dbReference type="EMBL" id="KAK3580547.1"/>
    </source>
</evidence>
<evidence type="ECO:0000256" key="1">
    <source>
        <dbReference type="SAM" id="MobiDB-lite"/>
    </source>
</evidence>
<comment type="caution">
    <text evidence="2">The sequence shown here is derived from an EMBL/GenBank/DDBJ whole genome shotgun (WGS) entry which is preliminary data.</text>
</comment>
<reference evidence="2" key="2">
    <citation type="journal article" date="2021" name="Genome Biol. Evol.">
        <title>Developing a high-quality reference genome for a parasitic bivalve with doubly uniparental inheritance (Bivalvia: Unionida).</title>
        <authorList>
            <person name="Smith C.H."/>
        </authorList>
    </citation>
    <scope>NUCLEOTIDE SEQUENCE</scope>
    <source>
        <strain evidence="2">CHS0354</strain>
        <tissue evidence="2">Mantle</tissue>
    </source>
</reference>
<dbReference type="EMBL" id="JAEAOA010000612">
    <property type="protein sequence ID" value="KAK3580547.1"/>
    <property type="molecule type" value="Genomic_DNA"/>
</dbReference>
<organism evidence="2 3">
    <name type="scientific">Potamilus streckersoni</name>
    <dbReference type="NCBI Taxonomy" id="2493646"/>
    <lineage>
        <taxon>Eukaryota</taxon>
        <taxon>Metazoa</taxon>
        <taxon>Spiralia</taxon>
        <taxon>Lophotrochozoa</taxon>
        <taxon>Mollusca</taxon>
        <taxon>Bivalvia</taxon>
        <taxon>Autobranchia</taxon>
        <taxon>Heteroconchia</taxon>
        <taxon>Palaeoheterodonta</taxon>
        <taxon>Unionida</taxon>
        <taxon>Unionoidea</taxon>
        <taxon>Unionidae</taxon>
        <taxon>Ambleminae</taxon>
        <taxon>Lampsilini</taxon>
        <taxon>Potamilus</taxon>
    </lineage>
</organism>
<keyword evidence="3" id="KW-1185">Reference proteome</keyword>
<feature type="region of interest" description="Disordered" evidence="1">
    <location>
        <begin position="525"/>
        <end position="555"/>
    </location>
</feature>
<accession>A0AAE0VKU5</accession>
<dbReference type="AlphaFoldDB" id="A0AAE0VKU5"/>
<protein>
    <submittedName>
        <fullName evidence="2">Uncharacterized protein</fullName>
    </submittedName>
</protein>